<feature type="compositionally biased region" description="Low complexity" evidence="1">
    <location>
        <begin position="277"/>
        <end position="298"/>
    </location>
</feature>
<dbReference type="RefSeq" id="WP_353066074.1">
    <property type="nucleotide sequence ID" value="NZ_CP132942.1"/>
</dbReference>
<sequence>MMVRRLILVFTIGCGIAWAQQPIGTVGVQNANIAGALEINNGRAILVGNTTVTARDHTAEIELKRGGTIRVCATSGLHLTSGQGAAGTAPLMLALDRGAIEIQMAATTQDMVMTPDLRFTMRGDGPLDLQLRVTRNGDTCVENRGALAPVLNIADQFGEAAYELKAGQHVLFEHGSLKEVVDHESSSCGCPPEPAMTVADALLNSGNAGTPGDPKTAAELHPFPAAISAGLAPAPIPEAPAGALHEQVTATLNSGDSPDSTTEPPAKPEAKSTTTEATANAPQSTTAASASAPAATPPRHGFAHAIGRFFRKIFGS</sequence>
<dbReference type="KEGG" id="tpsc:RBB77_07360"/>
<feature type="chain" id="PRO_5043425841" evidence="2">
    <location>
        <begin position="20"/>
        <end position="316"/>
    </location>
</feature>
<feature type="compositionally biased region" description="Polar residues" evidence="1">
    <location>
        <begin position="251"/>
        <end position="263"/>
    </location>
</feature>
<gene>
    <name evidence="3" type="ORF">RBB77_07360</name>
</gene>
<evidence type="ECO:0000256" key="2">
    <source>
        <dbReference type="SAM" id="SignalP"/>
    </source>
</evidence>
<reference evidence="3" key="2">
    <citation type="journal article" date="2024" name="Environ. Microbiol.">
        <title>Genome analysis and description of Tunturibacter gen. nov. expands the diversity of Terriglobia in tundra soils.</title>
        <authorList>
            <person name="Messyasz A."/>
            <person name="Mannisto M.K."/>
            <person name="Kerkhof L.J."/>
            <person name="Haggblom M.M."/>
        </authorList>
    </citation>
    <scope>NUCLEOTIDE SEQUENCE</scope>
    <source>
        <strain evidence="3">X5P6</strain>
    </source>
</reference>
<proteinExistence type="predicted"/>
<keyword evidence="2" id="KW-0732">Signal</keyword>
<dbReference type="EMBL" id="CP132942">
    <property type="protein sequence ID" value="XCB34704.1"/>
    <property type="molecule type" value="Genomic_DNA"/>
</dbReference>
<reference evidence="3" key="1">
    <citation type="submission" date="2023-08" db="EMBL/GenBank/DDBJ databases">
        <authorList>
            <person name="Messyasz A."/>
            <person name="Mannisto M.K."/>
            <person name="Kerkhof L.J."/>
            <person name="Haggblom M."/>
        </authorList>
    </citation>
    <scope>NUCLEOTIDE SEQUENCE</scope>
    <source>
        <strain evidence="3">X5P6</strain>
    </source>
</reference>
<feature type="region of interest" description="Disordered" evidence="1">
    <location>
        <begin position="251"/>
        <end position="299"/>
    </location>
</feature>
<name>A0AAU7ZUJ0_9BACT</name>
<organism evidence="3">
    <name type="scientific">Tunturiibacter psychrotolerans</name>
    <dbReference type="NCBI Taxonomy" id="3069686"/>
    <lineage>
        <taxon>Bacteria</taxon>
        <taxon>Pseudomonadati</taxon>
        <taxon>Acidobacteriota</taxon>
        <taxon>Terriglobia</taxon>
        <taxon>Terriglobales</taxon>
        <taxon>Acidobacteriaceae</taxon>
        <taxon>Tunturiibacter</taxon>
    </lineage>
</organism>
<accession>A0AAU7ZUJ0</accession>
<feature type="signal peptide" evidence="2">
    <location>
        <begin position="1"/>
        <end position="19"/>
    </location>
</feature>
<dbReference type="AlphaFoldDB" id="A0AAU7ZUJ0"/>
<evidence type="ECO:0000313" key="3">
    <source>
        <dbReference type="EMBL" id="XCB34704.1"/>
    </source>
</evidence>
<evidence type="ECO:0000256" key="1">
    <source>
        <dbReference type="SAM" id="MobiDB-lite"/>
    </source>
</evidence>
<protein>
    <submittedName>
        <fullName evidence="3">Nuclease</fullName>
    </submittedName>
</protein>